<keyword evidence="3" id="KW-0804">Transcription</keyword>
<evidence type="ECO:0000256" key="2">
    <source>
        <dbReference type="ARBA" id="ARBA00023125"/>
    </source>
</evidence>
<dbReference type="PROSITE" id="PS01124">
    <property type="entry name" value="HTH_ARAC_FAMILY_2"/>
    <property type="match status" value="1"/>
</dbReference>
<dbReference type="GO" id="GO:0003700">
    <property type="term" value="F:DNA-binding transcription factor activity"/>
    <property type="evidence" value="ECO:0007669"/>
    <property type="project" value="InterPro"/>
</dbReference>
<name>A0A2P2FMQ4_AMYLU</name>
<dbReference type="PANTHER" id="PTHR46796">
    <property type="entry name" value="HTH-TYPE TRANSCRIPTIONAL ACTIVATOR RHAS-RELATED"/>
    <property type="match status" value="1"/>
</dbReference>
<proteinExistence type="predicted"/>
<dbReference type="InterPro" id="IPR050204">
    <property type="entry name" value="AraC_XylS_family_regulators"/>
</dbReference>
<dbReference type="Gene3D" id="1.10.10.60">
    <property type="entry name" value="Homeodomain-like"/>
    <property type="match status" value="1"/>
</dbReference>
<feature type="domain" description="HTH araC/xylS-type" evidence="4">
    <location>
        <begin position="214"/>
        <end position="316"/>
    </location>
</feature>
<dbReference type="RefSeq" id="WP_034316789.1">
    <property type="nucleotide sequence ID" value="NZ_JFBM01000028.1"/>
</dbReference>
<keyword evidence="6" id="KW-1185">Reference proteome</keyword>
<evidence type="ECO:0000256" key="3">
    <source>
        <dbReference type="ARBA" id="ARBA00023163"/>
    </source>
</evidence>
<dbReference type="GO" id="GO:0043565">
    <property type="term" value="F:sequence-specific DNA binding"/>
    <property type="evidence" value="ECO:0007669"/>
    <property type="project" value="InterPro"/>
</dbReference>
<organism evidence="5 6">
    <name type="scientific">Amycolatopsis lurida NRRL 2430</name>
    <dbReference type="NCBI Taxonomy" id="1460371"/>
    <lineage>
        <taxon>Bacteria</taxon>
        <taxon>Bacillati</taxon>
        <taxon>Actinomycetota</taxon>
        <taxon>Actinomycetes</taxon>
        <taxon>Pseudonocardiales</taxon>
        <taxon>Pseudonocardiaceae</taxon>
        <taxon>Amycolatopsis</taxon>
    </lineage>
</organism>
<dbReference type="InterPro" id="IPR009057">
    <property type="entry name" value="Homeodomain-like_sf"/>
</dbReference>
<keyword evidence="1" id="KW-0805">Transcription regulation</keyword>
<comment type="caution">
    <text evidence="5">The sequence shown here is derived from an EMBL/GenBank/DDBJ whole genome shotgun (WGS) entry which is preliminary data.</text>
</comment>
<dbReference type="Proteomes" id="UP000256220">
    <property type="component" value="Unassembled WGS sequence"/>
</dbReference>
<dbReference type="SUPFAM" id="SSF46689">
    <property type="entry name" value="Homeodomain-like"/>
    <property type="match status" value="1"/>
</dbReference>
<dbReference type="InterPro" id="IPR018060">
    <property type="entry name" value="HTH_AraC"/>
</dbReference>
<dbReference type="Pfam" id="PF12833">
    <property type="entry name" value="HTH_18"/>
    <property type="match status" value="1"/>
</dbReference>
<evidence type="ECO:0000259" key="4">
    <source>
        <dbReference type="PROSITE" id="PS01124"/>
    </source>
</evidence>
<protein>
    <submittedName>
        <fullName evidence="5">AraC family transcriptional regulator</fullName>
    </submittedName>
</protein>
<accession>A0A2P2FMQ4</accession>
<dbReference type="EMBL" id="JFBM01000028">
    <property type="protein sequence ID" value="KFU78008.1"/>
    <property type="molecule type" value="Genomic_DNA"/>
</dbReference>
<dbReference type="SMART" id="SM00342">
    <property type="entry name" value="HTH_ARAC"/>
    <property type="match status" value="1"/>
</dbReference>
<evidence type="ECO:0000313" key="6">
    <source>
        <dbReference type="Proteomes" id="UP000256220"/>
    </source>
</evidence>
<keyword evidence="2" id="KW-0238">DNA-binding</keyword>
<gene>
    <name evidence="5" type="ORF">BB31_28010</name>
</gene>
<evidence type="ECO:0000313" key="5">
    <source>
        <dbReference type="EMBL" id="KFU78008.1"/>
    </source>
</evidence>
<dbReference type="AlphaFoldDB" id="A0A2P2FMQ4"/>
<dbReference type="PANTHER" id="PTHR46796:SF12">
    <property type="entry name" value="HTH-TYPE DNA-BINDING TRANSCRIPTIONAL ACTIVATOR EUTR"/>
    <property type="match status" value="1"/>
</dbReference>
<evidence type="ECO:0000256" key="1">
    <source>
        <dbReference type="ARBA" id="ARBA00023015"/>
    </source>
</evidence>
<sequence length="317" mass="34807">MHEPVLTEFATTDPEQACALIAEAYRDNRLRVRGSVENYRFEHNRCDLGDVHIDFLHNTLTTEVAVQPLDRMVLLRVLGGEIEIDDGINDRRLGPGDVFAGPHPGHDYRTRMHGTRLQVTGIDLALFTGADPAQDGAAIERLWYEPVSPEKARRWRLTVEYVAGLFSEPGAGSGPLVLGAAGRLMAAMALDTFTTGAGEDRPCDRRDAVPETVCRAVAFLEANPDLDLGIADIARACRVSVRALQLAFRRHLDITPMAYLRRVRLDLARAELRAAAPGDGTTVTGVAAKWGFLDGSRFSAQYRAAFGEPPSHTLRRP</sequence>
<reference evidence="5 6" key="1">
    <citation type="journal article" date="2014" name="Genome Announc.">
        <title>Draft Genome Sequence of Amycolatopsis lurida NRRL 2430, Producer of the Glycopeptide Family Antibiotic Ristocetin.</title>
        <authorList>
            <person name="Kwun M.J."/>
            <person name="Hong H.J."/>
        </authorList>
    </citation>
    <scope>NUCLEOTIDE SEQUENCE [LARGE SCALE GENOMIC DNA]</scope>
    <source>
        <strain evidence="5 6">NRRL 2430</strain>
    </source>
</reference>